<keyword evidence="3" id="KW-0786">Thiamine pyrophosphate</keyword>
<protein>
    <submittedName>
        <fullName evidence="5">Transketolase, central region</fullName>
    </submittedName>
</protein>
<dbReference type="InterPro" id="IPR009014">
    <property type="entry name" value="Transketo_C/PFOR_II"/>
</dbReference>
<dbReference type="InterPro" id="IPR033248">
    <property type="entry name" value="Transketolase_C"/>
</dbReference>
<dbReference type="PANTHER" id="PTHR43257">
    <property type="entry name" value="PYRUVATE DEHYDROGENASE E1 COMPONENT BETA SUBUNIT"/>
    <property type="match status" value="1"/>
</dbReference>
<dbReference type="AlphaFoldDB" id="M0M6P6"/>
<comment type="cofactor">
    <cofactor evidence="1">
        <name>thiamine diphosphate</name>
        <dbReference type="ChEBI" id="CHEBI:58937"/>
    </cofactor>
</comment>
<dbReference type="FunFam" id="3.40.50.970:FF:000001">
    <property type="entry name" value="Pyruvate dehydrogenase E1 beta subunit"/>
    <property type="match status" value="1"/>
</dbReference>
<dbReference type="SUPFAM" id="SSF52922">
    <property type="entry name" value="TK C-terminal domain-like"/>
    <property type="match status" value="1"/>
</dbReference>
<dbReference type="Gene3D" id="3.40.50.920">
    <property type="match status" value="1"/>
</dbReference>
<dbReference type="RefSeq" id="WP_007690145.1">
    <property type="nucleotide sequence ID" value="NZ_AJRK01000359.1"/>
</dbReference>
<organism evidence="5 6">
    <name type="scientific">Halococcus hamelinensis 100A6</name>
    <dbReference type="NCBI Taxonomy" id="1132509"/>
    <lineage>
        <taxon>Archaea</taxon>
        <taxon>Methanobacteriati</taxon>
        <taxon>Methanobacteriota</taxon>
        <taxon>Stenosarchaea group</taxon>
        <taxon>Halobacteria</taxon>
        <taxon>Halobacteriales</taxon>
        <taxon>Halococcaceae</taxon>
        <taxon>Halococcus</taxon>
    </lineage>
</organism>
<comment type="caution">
    <text evidence="5">The sequence shown here is derived from an EMBL/GenBank/DDBJ whole genome shotgun (WGS) entry which is preliminary data.</text>
</comment>
<dbReference type="PATRIC" id="fig|1132509.6.peg.353"/>
<sequence length="341" mass="37643">MSEIYPAPEADHDTGDEAEEVDLVTAVNYALHQEMEREESVRMIGYDIGPIGGVFRATQGLLEEYGEERVIDTPLAENGILGTAVGMAMAGERIVPEIQFMGFSYPAFGQFMYAMAKMYDRTGGDIELPMTLRMAYGGGVKALEYHQESTETYYAHTPGVRVVCPSTPYQAKGLLAASIRDDDPVVFLEPKRIYRGGSQAVPTEEYTLPLDEARLVREGEDVTVLTWGAMVRHAVAASDEVDADVEVVDMRSLAPLDVETVLESVKKTGRCVVLHEARRSLGLGAELSALVNEYALDRLKAPVKRATGYDVHFPGHDIEDDYLPDAERAQYAIEAVMNYEF</sequence>
<dbReference type="InterPro" id="IPR005475">
    <property type="entry name" value="Transketolase-like_Pyr-bd"/>
</dbReference>
<dbReference type="InterPro" id="IPR029061">
    <property type="entry name" value="THDP-binding"/>
</dbReference>
<evidence type="ECO:0000256" key="1">
    <source>
        <dbReference type="ARBA" id="ARBA00001964"/>
    </source>
</evidence>
<evidence type="ECO:0000313" key="5">
    <source>
        <dbReference type="EMBL" id="EMA41482.1"/>
    </source>
</evidence>
<evidence type="ECO:0000313" key="6">
    <source>
        <dbReference type="Proteomes" id="UP000011566"/>
    </source>
</evidence>
<dbReference type="FunFam" id="3.40.50.920:FF:000001">
    <property type="entry name" value="Pyruvate dehydrogenase E1 beta subunit"/>
    <property type="match status" value="1"/>
</dbReference>
<reference evidence="5 6" key="1">
    <citation type="journal article" date="2014" name="PLoS Genet.">
        <title>Phylogenetically driven sequencing of extremely halophilic archaea reveals strategies for static and dynamic osmo-response.</title>
        <authorList>
            <person name="Becker E.A."/>
            <person name="Seitzer P.M."/>
            <person name="Tritt A."/>
            <person name="Larsen D."/>
            <person name="Krusor M."/>
            <person name="Yao A.I."/>
            <person name="Wu D."/>
            <person name="Madern D."/>
            <person name="Eisen J.A."/>
            <person name="Darling A.E."/>
            <person name="Facciotti M.T."/>
        </authorList>
    </citation>
    <scope>NUCLEOTIDE SEQUENCE [LARGE SCALE GENOMIC DNA]</scope>
    <source>
        <strain evidence="5 6">100A6</strain>
    </source>
</reference>
<keyword evidence="6" id="KW-1185">Reference proteome</keyword>
<dbReference type="Gene3D" id="3.40.50.970">
    <property type="match status" value="1"/>
</dbReference>
<dbReference type="GO" id="GO:0016491">
    <property type="term" value="F:oxidoreductase activity"/>
    <property type="evidence" value="ECO:0007669"/>
    <property type="project" value="UniProtKB-KW"/>
</dbReference>
<dbReference type="Pfam" id="PF02780">
    <property type="entry name" value="Transketolase_C"/>
    <property type="match status" value="1"/>
</dbReference>
<dbReference type="SMART" id="SM00861">
    <property type="entry name" value="Transket_pyr"/>
    <property type="match status" value="1"/>
</dbReference>
<dbReference type="GO" id="GO:0006082">
    <property type="term" value="P:organic acid metabolic process"/>
    <property type="evidence" value="ECO:0007669"/>
    <property type="project" value="UniProtKB-ARBA"/>
</dbReference>
<evidence type="ECO:0000256" key="2">
    <source>
        <dbReference type="ARBA" id="ARBA00023002"/>
    </source>
</evidence>
<feature type="domain" description="Transketolase-like pyrimidine-binding" evidence="4">
    <location>
        <begin position="21"/>
        <end position="196"/>
    </location>
</feature>
<name>M0M6P6_9EURY</name>
<dbReference type="PANTHER" id="PTHR43257:SF2">
    <property type="entry name" value="PYRUVATE DEHYDROGENASE E1 COMPONENT SUBUNIT BETA"/>
    <property type="match status" value="1"/>
</dbReference>
<evidence type="ECO:0000259" key="4">
    <source>
        <dbReference type="SMART" id="SM00861"/>
    </source>
</evidence>
<dbReference type="EMBL" id="AOMB01000005">
    <property type="protein sequence ID" value="EMA41482.1"/>
    <property type="molecule type" value="Genomic_DNA"/>
</dbReference>
<dbReference type="OrthoDB" id="6779at2157"/>
<dbReference type="Pfam" id="PF02779">
    <property type="entry name" value="Transket_pyr"/>
    <property type="match status" value="1"/>
</dbReference>
<dbReference type="CDD" id="cd07036">
    <property type="entry name" value="TPP_PYR_E1-PDHc-beta_like"/>
    <property type="match status" value="1"/>
</dbReference>
<accession>M0M6P6</accession>
<evidence type="ECO:0000256" key="3">
    <source>
        <dbReference type="ARBA" id="ARBA00023052"/>
    </source>
</evidence>
<dbReference type="Proteomes" id="UP000011566">
    <property type="component" value="Unassembled WGS sequence"/>
</dbReference>
<gene>
    <name evidence="5" type="ORF">C447_01470</name>
</gene>
<keyword evidence="2" id="KW-0560">Oxidoreductase</keyword>
<dbReference type="SUPFAM" id="SSF52518">
    <property type="entry name" value="Thiamin diphosphate-binding fold (THDP-binding)"/>
    <property type="match status" value="1"/>
</dbReference>
<dbReference type="GO" id="GO:0044272">
    <property type="term" value="P:sulfur compound biosynthetic process"/>
    <property type="evidence" value="ECO:0007669"/>
    <property type="project" value="UniProtKB-ARBA"/>
</dbReference>
<proteinExistence type="predicted"/>
<dbReference type="eggNOG" id="arCOG01052">
    <property type="taxonomic scope" value="Archaea"/>
</dbReference>